<feature type="domain" description="Response regulatory" evidence="6">
    <location>
        <begin position="512"/>
        <end position="628"/>
    </location>
</feature>
<dbReference type="PRINTS" id="PR00344">
    <property type="entry name" value="BCTRLSENSOR"/>
</dbReference>
<gene>
    <name evidence="9" type="ORF">POL72_31950</name>
</gene>
<dbReference type="InterPro" id="IPR001789">
    <property type="entry name" value="Sig_transdc_resp-reg_receiver"/>
</dbReference>
<dbReference type="PANTHER" id="PTHR43547:SF2">
    <property type="entry name" value="HYBRID SIGNAL TRANSDUCTION HISTIDINE KINASE C"/>
    <property type="match status" value="1"/>
</dbReference>
<dbReference type="InterPro" id="IPR001610">
    <property type="entry name" value="PAC"/>
</dbReference>
<organism evidence="9 10">
    <name type="scientific">Sorangium atrum</name>
    <dbReference type="NCBI Taxonomy" id="2995308"/>
    <lineage>
        <taxon>Bacteria</taxon>
        <taxon>Pseudomonadati</taxon>
        <taxon>Myxococcota</taxon>
        <taxon>Polyangia</taxon>
        <taxon>Polyangiales</taxon>
        <taxon>Polyangiaceae</taxon>
        <taxon>Sorangium</taxon>
    </lineage>
</organism>
<dbReference type="PROSITE" id="PS50110">
    <property type="entry name" value="RESPONSE_REGULATORY"/>
    <property type="match status" value="1"/>
</dbReference>
<dbReference type="SMART" id="SM00448">
    <property type="entry name" value="REC"/>
    <property type="match status" value="1"/>
</dbReference>
<dbReference type="Pfam" id="PF02518">
    <property type="entry name" value="HATPase_c"/>
    <property type="match status" value="1"/>
</dbReference>
<dbReference type="Pfam" id="PF00072">
    <property type="entry name" value="Response_reg"/>
    <property type="match status" value="1"/>
</dbReference>
<dbReference type="PANTHER" id="PTHR43547">
    <property type="entry name" value="TWO-COMPONENT HISTIDINE KINASE"/>
    <property type="match status" value="1"/>
</dbReference>
<dbReference type="PROSITE" id="PS50109">
    <property type="entry name" value="HIS_KIN"/>
    <property type="match status" value="1"/>
</dbReference>
<proteinExistence type="predicted"/>
<dbReference type="EMBL" id="JAQNDK010000004">
    <property type="protein sequence ID" value="MDC0682386.1"/>
    <property type="molecule type" value="Genomic_DNA"/>
</dbReference>
<feature type="domain" description="PAC" evidence="8">
    <location>
        <begin position="211"/>
        <end position="263"/>
    </location>
</feature>
<keyword evidence="3 4" id="KW-0597">Phosphoprotein</keyword>
<feature type="domain" description="Histidine kinase" evidence="5">
    <location>
        <begin position="273"/>
        <end position="492"/>
    </location>
</feature>
<dbReference type="PROSITE" id="PS50112">
    <property type="entry name" value="PAS"/>
    <property type="match status" value="2"/>
</dbReference>
<dbReference type="Gene3D" id="3.30.565.10">
    <property type="entry name" value="Histidine kinase-like ATPase, C-terminal domain"/>
    <property type="match status" value="1"/>
</dbReference>
<keyword evidence="10" id="KW-1185">Reference proteome</keyword>
<dbReference type="CDD" id="cd00075">
    <property type="entry name" value="HATPase"/>
    <property type="match status" value="1"/>
</dbReference>
<feature type="domain" description="PAC" evidence="8">
    <location>
        <begin position="83"/>
        <end position="135"/>
    </location>
</feature>
<comment type="catalytic activity">
    <reaction evidence="1">
        <text>ATP + protein L-histidine = ADP + protein N-phospho-L-histidine.</text>
        <dbReference type="EC" id="2.7.13.3"/>
    </reaction>
</comment>
<name>A0ABT5CB62_9BACT</name>
<dbReference type="Gene3D" id="1.10.287.130">
    <property type="match status" value="1"/>
</dbReference>
<dbReference type="InterPro" id="IPR011006">
    <property type="entry name" value="CheY-like_superfamily"/>
</dbReference>
<evidence type="ECO:0000256" key="1">
    <source>
        <dbReference type="ARBA" id="ARBA00000085"/>
    </source>
</evidence>
<evidence type="ECO:0000313" key="10">
    <source>
        <dbReference type="Proteomes" id="UP001217485"/>
    </source>
</evidence>
<dbReference type="SMART" id="SM00387">
    <property type="entry name" value="HATPase_c"/>
    <property type="match status" value="1"/>
</dbReference>
<evidence type="ECO:0000259" key="7">
    <source>
        <dbReference type="PROSITE" id="PS50112"/>
    </source>
</evidence>
<dbReference type="PROSITE" id="PS50113">
    <property type="entry name" value="PAC"/>
    <property type="match status" value="2"/>
</dbReference>
<dbReference type="InterPro" id="IPR036097">
    <property type="entry name" value="HisK_dim/P_sf"/>
</dbReference>
<dbReference type="InterPro" id="IPR036890">
    <property type="entry name" value="HATPase_C_sf"/>
</dbReference>
<dbReference type="Pfam" id="PF13426">
    <property type="entry name" value="PAS_9"/>
    <property type="match status" value="2"/>
</dbReference>
<dbReference type="InterPro" id="IPR003661">
    <property type="entry name" value="HisK_dim/P_dom"/>
</dbReference>
<protein>
    <recommendedName>
        <fullName evidence="2">histidine kinase</fullName>
        <ecNumber evidence="2">2.7.13.3</ecNumber>
    </recommendedName>
</protein>
<dbReference type="Gene3D" id="3.30.450.20">
    <property type="entry name" value="PAS domain"/>
    <property type="match status" value="2"/>
</dbReference>
<dbReference type="CDD" id="cd17580">
    <property type="entry name" value="REC_2_DhkD-like"/>
    <property type="match status" value="1"/>
</dbReference>
<dbReference type="SUPFAM" id="SSF47384">
    <property type="entry name" value="Homodimeric domain of signal transducing histidine kinase"/>
    <property type="match status" value="1"/>
</dbReference>
<evidence type="ECO:0000259" key="6">
    <source>
        <dbReference type="PROSITE" id="PS50110"/>
    </source>
</evidence>
<dbReference type="CDD" id="cd00130">
    <property type="entry name" value="PAS"/>
    <property type="match status" value="2"/>
</dbReference>
<dbReference type="SMART" id="SM00091">
    <property type="entry name" value="PAS"/>
    <property type="match status" value="2"/>
</dbReference>
<dbReference type="Proteomes" id="UP001217485">
    <property type="component" value="Unassembled WGS sequence"/>
</dbReference>
<dbReference type="SUPFAM" id="SSF52172">
    <property type="entry name" value="CheY-like"/>
    <property type="match status" value="1"/>
</dbReference>
<dbReference type="InterPro" id="IPR035965">
    <property type="entry name" value="PAS-like_dom_sf"/>
</dbReference>
<comment type="caution">
    <text evidence="9">The sequence shown here is derived from an EMBL/GenBank/DDBJ whole genome shotgun (WGS) entry which is preliminary data.</text>
</comment>
<feature type="modified residue" description="4-aspartylphosphate" evidence="4">
    <location>
        <position position="561"/>
    </location>
</feature>
<feature type="domain" description="PAS" evidence="7">
    <location>
        <begin position="8"/>
        <end position="61"/>
    </location>
</feature>
<dbReference type="CDD" id="cd00082">
    <property type="entry name" value="HisKA"/>
    <property type="match status" value="1"/>
</dbReference>
<dbReference type="RefSeq" id="WP_272100264.1">
    <property type="nucleotide sequence ID" value="NZ_JAQNDK010000004.1"/>
</dbReference>
<dbReference type="SUPFAM" id="SSF55785">
    <property type="entry name" value="PYP-like sensor domain (PAS domain)"/>
    <property type="match status" value="2"/>
</dbReference>
<evidence type="ECO:0000256" key="2">
    <source>
        <dbReference type="ARBA" id="ARBA00012438"/>
    </source>
</evidence>
<evidence type="ECO:0000313" key="9">
    <source>
        <dbReference type="EMBL" id="MDC0682386.1"/>
    </source>
</evidence>
<evidence type="ECO:0000256" key="3">
    <source>
        <dbReference type="ARBA" id="ARBA00022553"/>
    </source>
</evidence>
<sequence length="634" mass="69903">MDPTGLGADLQFRMLVEGVKDYAIFMLDTEGRVITWNAGAEQIKGYSAQEVIGTHFSRFYPAEAIERKWPQTELAEARRVGRFEDEGWRVRKDGSMFWANVIITALYGPDGELRGFAKITRDLTERKRQEESLRHSEERFRTLVEGVKDYAIFMLDPEGRVATWNAGAERIKGYSAQEVIGTHFSRFYPAEAIARGRPETVLAEARREGSFEDEGWRVRKDGSSFWASVLVTAIRGPNGELRGFTKITRDLSERKRLEQMESNARQMEEFVAMLAHELRNPLAPIANATSVLKLEGKDNAQVVWAAGLMERQLGQLVRLVDDLLDVSRITRGKIALESKRIDLADVVARAAEASRTWIDAREQVLEVQLPAEPLAIVQGDLARLTQVVSNLLHNAAKFTPPRGAIRVTVEADGAHATLRVRDNGAGISPELLPQVFDLFTQGDRGLDRSEGGLGLGLTIVRRLVELHGGTVQALSEGPGRGSEFIVRLPRRTRPLAPPTAGAPAAQAGRKLRVLVVDDNRDSAESMALLLKRMGHDVHAVFDGPSALDLAAQLQPDVVLLDIGMPGMTGYDVARALRRIPGLAGISLLAMTGYGQEADRRMSREAGFDVHLVKPIRADVLKQHLADIANRSGAG</sequence>
<dbReference type="InterPro" id="IPR004358">
    <property type="entry name" value="Sig_transdc_His_kin-like_C"/>
</dbReference>
<reference evidence="9 10" key="1">
    <citation type="submission" date="2023-01" db="EMBL/GenBank/DDBJ databases">
        <title>Minimal conservation of predation-associated metabolite biosynthetic gene clusters underscores biosynthetic potential of Myxococcota including descriptions for ten novel species: Archangium lansinium sp. nov., Myxococcus landrumus sp. nov., Nannocystis bai.</title>
        <authorList>
            <person name="Ahearne A."/>
            <person name="Stevens C."/>
            <person name="Dowd S."/>
        </authorList>
    </citation>
    <scope>NUCLEOTIDE SEQUENCE [LARGE SCALE GENOMIC DNA]</scope>
    <source>
        <strain evidence="9 10">WIWO2</strain>
    </source>
</reference>
<dbReference type="InterPro" id="IPR005467">
    <property type="entry name" value="His_kinase_dom"/>
</dbReference>
<dbReference type="SUPFAM" id="SSF55874">
    <property type="entry name" value="ATPase domain of HSP90 chaperone/DNA topoisomerase II/histidine kinase"/>
    <property type="match status" value="1"/>
</dbReference>
<accession>A0ABT5CB62</accession>
<evidence type="ECO:0000256" key="4">
    <source>
        <dbReference type="PROSITE-ProRule" id="PRU00169"/>
    </source>
</evidence>
<dbReference type="Pfam" id="PF00512">
    <property type="entry name" value="HisKA"/>
    <property type="match status" value="1"/>
</dbReference>
<dbReference type="NCBIfam" id="TIGR00229">
    <property type="entry name" value="sensory_box"/>
    <property type="match status" value="2"/>
</dbReference>
<evidence type="ECO:0000259" key="5">
    <source>
        <dbReference type="PROSITE" id="PS50109"/>
    </source>
</evidence>
<dbReference type="SMART" id="SM00086">
    <property type="entry name" value="PAC"/>
    <property type="match status" value="2"/>
</dbReference>
<dbReference type="Gene3D" id="3.40.50.2300">
    <property type="match status" value="1"/>
</dbReference>
<dbReference type="InterPro" id="IPR003594">
    <property type="entry name" value="HATPase_dom"/>
</dbReference>
<dbReference type="InterPro" id="IPR000014">
    <property type="entry name" value="PAS"/>
</dbReference>
<feature type="domain" description="PAS" evidence="7">
    <location>
        <begin position="136"/>
        <end position="189"/>
    </location>
</feature>
<dbReference type="InterPro" id="IPR000700">
    <property type="entry name" value="PAS-assoc_C"/>
</dbReference>
<dbReference type="SMART" id="SM00388">
    <property type="entry name" value="HisKA"/>
    <property type="match status" value="1"/>
</dbReference>
<evidence type="ECO:0000259" key="8">
    <source>
        <dbReference type="PROSITE" id="PS50113"/>
    </source>
</evidence>
<dbReference type="EC" id="2.7.13.3" evidence="2"/>